<evidence type="ECO:0000256" key="1">
    <source>
        <dbReference type="SAM" id="MobiDB-lite"/>
    </source>
</evidence>
<dbReference type="AlphaFoldDB" id="A0AAV6GBW5"/>
<reference evidence="2" key="1">
    <citation type="submission" date="2020-10" db="EMBL/GenBank/DDBJ databases">
        <title>Chromosome-scale genome assembly of the Allis shad, Alosa alosa.</title>
        <authorList>
            <person name="Margot Z."/>
            <person name="Christophe K."/>
            <person name="Cabau C."/>
            <person name="Louis A."/>
            <person name="Berthelot C."/>
            <person name="Parey E."/>
            <person name="Roest Crollius H."/>
            <person name="Montfort J."/>
            <person name="Robinson-Rechavi M."/>
            <person name="Bucao C."/>
            <person name="Bouchez O."/>
            <person name="Gislard M."/>
            <person name="Lluch J."/>
            <person name="Milhes M."/>
            <person name="Lampietro C."/>
            <person name="Lopez Roques C."/>
            <person name="Donnadieu C."/>
            <person name="Braasch I."/>
            <person name="Desvignes T."/>
            <person name="Postlethwait J."/>
            <person name="Bobe J."/>
            <person name="Guiguen Y."/>
        </authorList>
    </citation>
    <scope>NUCLEOTIDE SEQUENCE</scope>
    <source>
        <strain evidence="2">M-15738</strain>
        <tissue evidence="2">Blood</tissue>
    </source>
</reference>
<keyword evidence="3" id="KW-1185">Reference proteome</keyword>
<accession>A0AAV6GBW5</accession>
<protein>
    <recommendedName>
        <fullName evidence="4">Prolactin receptor</fullName>
    </recommendedName>
</protein>
<organism evidence="2 3">
    <name type="scientific">Alosa alosa</name>
    <name type="common">allis shad</name>
    <dbReference type="NCBI Taxonomy" id="278164"/>
    <lineage>
        <taxon>Eukaryota</taxon>
        <taxon>Metazoa</taxon>
        <taxon>Chordata</taxon>
        <taxon>Craniata</taxon>
        <taxon>Vertebrata</taxon>
        <taxon>Euteleostomi</taxon>
        <taxon>Actinopterygii</taxon>
        <taxon>Neopterygii</taxon>
        <taxon>Teleostei</taxon>
        <taxon>Clupei</taxon>
        <taxon>Clupeiformes</taxon>
        <taxon>Clupeoidei</taxon>
        <taxon>Clupeidae</taxon>
        <taxon>Alosa</taxon>
    </lineage>
</organism>
<evidence type="ECO:0000313" key="3">
    <source>
        <dbReference type="Proteomes" id="UP000823561"/>
    </source>
</evidence>
<gene>
    <name evidence="2" type="ORF">AALO_G00189970</name>
</gene>
<evidence type="ECO:0008006" key="4">
    <source>
        <dbReference type="Google" id="ProtNLM"/>
    </source>
</evidence>
<feature type="region of interest" description="Disordered" evidence="1">
    <location>
        <begin position="1"/>
        <end position="88"/>
    </location>
</feature>
<feature type="compositionally biased region" description="Basic and acidic residues" evidence="1">
    <location>
        <begin position="58"/>
        <end position="68"/>
    </location>
</feature>
<dbReference type="Proteomes" id="UP000823561">
    <property type="component" value="Chromosome 14"/>
</dbReference>
<proteinExistence type="predicted"/>
<comment type="caution">
    <text evidence="2">The sequence shown here is derived from an EMBL/GenBank/DDBJ whole genome shotgun (WGS) entry which is preliminary data.</text>
</comment>
<feature type="compositionally biased region" description="Basic and acidic residues" evidence="1">
    <location>
        <begin position="26"/>
        <end position="36"/>
    </location>
</feature>
<dbReference type="EMBL" id="JADWDJ010000014">
    <property type="protein sequence ID" value="KAG5270206.1"/>
    <property type="molecule type" value="Genomic_DNA"/>
</dbReference>
<evidence type="ECO:0000313" key="2">
    <source>
        <dbReference type="EMBL" id="KAG5270206.1"/>
    </source>
</evidence>
<name>A0AAV6GBW5_9TELE</name>
<sequence length="88" mass="9732">MSGPRYKGNRRGQTPLYPAVSMKSDQSMDHPMRFGEGDPTTDQPDSPIPSCVSMKSDQSMDHPMRFRGGDSTTDQGVTYPPKAIWPLS</sequence>